<keyword evidence="3" id="KW-1185">Reference proteome</keyword>
<evidence type="ECO:0000313" key="3">
    <source>
        <dbReference type="Proteomes" id="UP000594759"/>
    </source>
</evidence>
<dbReference type="KEGG" id="pex:IZT61_16550"/>
<dbReference type="AlphaFoldDB" id="A0A7U3SQ85"/>
<dbReference type="RefSeq" id="WP_196098151.1">
    <property type="nucleotide sequence ID" value="NZ_CP064939.1"/>
</dbReference>
<gene>
    <name evidence="2" type="ORF">IZT61_16550</name>
</gene>
<sequence>MKKVTVLSELRAEFSSLIERMQRVLAAFTAKNPKPIFCVMVALMFCSLFLCFTLLRLKNAAEPKKTKVLSKIEGNLGEIGTTAGKLQRVIEIRSVLQVLLAKDSLDKKDSLLMEQLLLEIDRSMTNKK</sequence>
<keyword evidence="1" id="KW-0812">Transmembrane</keyword>
<feature type="transmembrane region" description="Helical" evidence="1">
    <location>
        <begin position="34"/>
        <end position="55"/>
    </location>
</feature>
<reference evidence="2 3" key="1">
    <citation type="submission" date="2020-11" db="EMBL/GenBank/DDBJ databases">
        <title>Pedobacter endophytica, an endophytic bacteria isolated form Carex pumila.</title>
        <authorList>
            <person name="Peng Y."/>
            <person name="Jiang L."/>
            <person name="Lee J."/>
        </authorList>
    </citation>
    <scope>NUCLEOTIDE SEQUENCE [LARGE SCALE GENOMIC DNA]</scope>
    <source>
        <strain evidence="2 3">JBR3-12</strain>
    </source>
</reference>
<evidence type="ECO:0000256" key="1">
    <source>
        <dbReference type="SAM" id="Phobius"/>
    </source>
</evidence>
<organism evidence="2 3">
    <name type="scientific">Pedobacter endophyticus</name>
    <dbReference type="NCBI Taxonomy" id="2789740"/>
    <lineage>
        <taxon>Bacteria</taxon>
        <taxon>Pseudomonadati</taxon>
        <taxon>Bacteroidota</taxon>
        <taxon>Sphingobacteriia</taxon>
        <taxon>Sphingobacteriales</taxon>
        <taxon>Sphingobacteriaceae</taxon>
        <taxon>Pedobacter</taxon>
    </lineage>
</organism>
<dbReference type="Proteomes" id="UP000594759">
    <property type="component" value="Chromosome"/>
</dbReference>
<dbReference type="EMBL" id="CP064939">
    <property type="protein sequence ID" value="QPH38674.1"/>
    <property type="molecule type" value="Genomic_DNA"/>
</dbReference>
<keyword evidence="1" id="KW-0472">Membrane</keyword>
<protein>
    <submittedName>
        <fullName evidence="2">Uncharacterized protein</fullName>
    </submittedName>
</protein>
<evidence type="ECO:0000313" key="2">
    <source>
        <dbReference type="EMBL" id="QPH38674.1"/>
    </source>
</evidence>
<name>A0A7U3SQ85_9SPHI</name>
<proteinExistence type="predicted"/>
<accession>A0A7U3SQ85</accession>
<keyword evidence="1" id="KW-1133">Transmembrane helix</keyword>